<gene>
    <name evidence="10" type="ORF">AVDCRST_MAG19-3602</name>
</gene>
<evidence type="ECO:0000256" key="8">
    <source>
        <dbReference type="SAM" id="MobiDB-lite"/>
    </source>
</evidence>
<feature type="region of interest" description="Disordered" evidence="8">
    <location>
        <begin position="1"/>
        <end position="29"/>
    </location>
</feature>
<evidence type="ECO:0000256" key="4">
    <source>
        <dbReference type="ARBA" id="ARBA00022692"/>
    </source>
</evidence>
<organism evidence="10">
    <name type="scientific">uncultured Thermomicrobiales bacterium</name>
    <dbReference type="NCBI Taxonomy" id="1645740"/>
    <lineage>
        <taxon>Bacteria</taxon>
        <taxon>Pseudomonadati</taxon>
        <taxon>Thermomicrobiota</taxon>
        <taxon>Thermomicrobia</taxon>
        <taxon>Thermomicrobiales</taxon>
        <taxon>environmental samples</taxon>
    </lineage>
</organism>
<dbReference type="AlphaFoldDB" id="A0A6J4VFN9"/>
<keyword evidence="4 7" id="KW-0812">Transmembrane</keyword>
<evidence type="ECO:0000259" key="9">
    <source>
        <dbReference type="PROSITE" id="PS50928"/>
    </source>
</evidence>
<evidence type="ECO:0000313" key="10">
    <source>
        <dbReference type="EMBL" id="CAA9578062.1"/>
    </source>
</evidence>
<name>A0A6J4VFN9_9BACT</name>
<feature type="transmembrane region" description="Helical" evidence="7">
    <location>
        <begin position="236"/>
        <end position="265"/>
    </location>
</feature>
<keyword evidence="2 7" id="KW-0813">Transport</keyword>
<dbReference type="SUPFAM" id="SSF161098">
    <property type="entry name" value="MetI-like"/>
    <property type="match status" value="1"/>
</dbReference>
<comment type="subcellular location">
    <subcellularLocation>
        <location evidence="1 7">Cell membrane</location>
        <topology evidence="1 7">Multi-pass membrane protein</topology>
    </subcellularLocation>
</comment>
<sequence length="323" mass="34483">MIGSATGPRAVPRPAGGRDRAPGPNRERSLATFDRARRERSRWRWVGTISPLVGFCLVVLALFVVGAVFADAIAPHAPTRNYLLGRLRPPAFVDGGSPEHLLGTDELGRDLLSRLIHGARVSLAIAALGTLFGAAFGALCGLAAGFARGRLDELMMLLVDAYIALPFLIVALVVVAMLGSSLRVLILLAALAGWASYTRVSRGLALRARQEQYVLAARALGAGPLRLVLRHVLPNVVAPLVVLATFELTGIILLEASLSFLGFGVQPPTPAWGLMVSEGREFLHTAWWVGVFPGLVIMLVAIAVSLSGDWLREVLDPMLRSKA</sequence>
<dbReference type="EMBL" id="CADCWL010000201">
    <property type="protein sequence ID" value="CAA9578062.1"/>
    <property type="molecule type" value="Genomic_DNA"/>
</dbReference>
<dbReference type="CDD" id="cd06261">
    <property type="entry name" value="TM_PBP2"/>
    <property type="match status" value="1"/>
</dbReference>
<evidence type="ECO:0000256" key="1">
    <source>
        <dbReference type="ARBA" id="ARBA00004651"/>
    </source>
</evidence>
<comment type="similarity">
    <text evidence="7">Belongs to the binding-protein-dependent transport system permease family.</text>
</comment>
<feature type="transmembrane region" description="Helical" evidence="7">
    <location>
        <begin position="182"/>
        <end position="200"/>
    </location>
</feature>
<dbReference type="InterPro" id="IPR050366">
    <property type="entry name" value="BP-dependent_transpt_permease"/>
</dbReference>
<dbReference type="PROSITE" id="PS50928">
    <property type="entry name" value="ABC_TM1"/>
    <property type="match status" value="1"/>
</dbReference>
<proteinExistence type="inferred from homology"/>
<dbReference type="GO" id="GO:0005886">
    <property type="term" value="C:plasma membrane"/>
    <property type="evidence" value="ECO:0007669"/>
    <property type="project" value="UniProtKB-SubCell"/>
</dbReference>
<evidence type="ECO:0000256" key="2">
    <source>
        <dbReference type="ARBA" id="ARBA00022448"/>
    </source>
</evidence>
<dbReference type="InterPro" id="IPR000515">
    <property type="entry name" value="MetI-like"/>
</dbReference>
<evidence type="ECO:0000256" key="5">
    <source>
        <dbReference type="ARBA" id="ARBA00022989"/>
    </source>
</evidence>
<feature type="transmembrane region" description="Helical" evidence="7">
    <location>
        <begin position="45"/>
        <end position="70"/>
    </location>
</feature>
<dbReference type="GO" id="GO:0055085">
    <property type="term" value="P:transmembrane transport"/>
    <property type="evidence" value="ECO:0007669"/>
    <property type="project" value="InterPro"/>
</dbReference>
<evidence type="ECO:0000256" key="7">
    <source>
        <dbReference type="RuleBase" id="RU363032"/>
    </source>
</evidence>
<dbReference type="PANTHER" id="PTHR43386">
    <property type="entry name" value="OLIGOPEPTIDE TRANSPORT SYSTEM PERMEASE PROTEIN APPC"/>
    <property type="match status" value="1"/>
</dbReference>
<keyword evidence="5 7" id="KW-1133">Transmembrane helix</keyword>
<feature type="domain" description="ABC transmembrane type-1" evidence="9">
    <location>
        <begin position="119"/>
        <end position="308"/>
    </location>
</feature>
<evidence type="ECO:0000256" key="3">
    <source>
        <dbReference type="ARBA" id="ARBA00022475"/>
    </source>
</evidence>
<accession>A0A6J4VFN9</accession>
<keyword evidence="3" id="KW-1003">Cell membrane</keyword>
<feature type="transmembrane region" description="Helical" evidence="7">
    <location>
        <begin position="154"/>
        <end position="176"/>
    </location>
</feature>
<keyword evidence="6 7" id="KW-0472">Membrane</keyword>
<dbReference type="PANTHER" id="PTHR43386:SF25">
    <property type="entry name" value="PEPTIDE ABC TRANSPORTER PERMEASE PROTEIN"/>
    <property type="match status" value="1"/>
</dbReference>
<dbReference type="InterPro" id="IPR035906">
    <property type="entry name" value="MetI-like_sf"/>
</dbReference>
<feature type="transmembrane region" description="Helical" evidence="7">
    <location>
        <begin position="285"/>
        <end position="311"/>
    </location>
</feature>
<protein>
    <submittedName>
        <fullName evidence="10">Dipeptide transport system permease protein DppC</fullName>
    </submittedName>
</protein>
<feature type="compositionally biased region" description="Basic and acidic residues" evidence="8">
    <location>
        <begin position="16"/>
        <end position="29"/>
    </location>
</feature>
<reference evidence="10" key="1">
    <citation type="submission" date="2020-02" db="EMBL/GenBank/DDBJ databases">
        <authorList>
            <person name="Meier V. D."/>
        </authorList>
    </citation>
    <scope>NUCLEOTIDE SEQUENCE</scope>
    <source>
        <strain evidence="10">AVDCRST_MAG19</strain>
    </source>
</reference>
<dbReference type="Gene3D" id="1.10.3720.10">
    <property type="entry name" value="MetI-like"/>
    <property type="match status" value="1"/>
</dbReference>
<dbReference type="Pfam" id="PF00528">
    <property type="entry name" value="BPD_transp_1"/>
    <property type="match status" value="1"/>
</dbReference>
<evidence type="ECO:0000256" key="6">
    <source>
        <dbReference type="ARBA" id="ARBA00023136"/>
    </source>
</evidence>
<feature type="transmembrane region" description="Helical" evidence="7">
    <location>
        <begin position="121"/>
        <end position="147"/>
    </location>
</feature>